<keyword evidence="4 6" id="KW-1133">Transmembrane helix</keyword>
<feature type="transmembrane region" description="Helical" evidence="6">
    <location>
        <begin position="240"/>
        <end position="265"/>
    </location>
</feature>
<name>A0AA41FZM1_9EURY</name>
<accession>A0AA41FZM1</accession>
<dbReference type="RefSeq" id="WP_162412107.1">
    <property type="nucleotide sequence ID" value="NZ_JAHQXE010000001.1"/>
</dbReference>
<sequence>MDEKRFVVALFGLLVAVVVGFLAFRFIAAFTVSVFLYYSTRRYYGSLRRLKLPARVRAVVVMASLALPLLLIVSYATVLLIVQARQFVTEYALIDVAATHVSWLDGAESVPDFTVEGLYTAYQSGQLSPFVTFLSENAIVLTSVASSFVLNLFVTTIVTYYLLLDGRRIREWLLRFDDDAIIREYLEAVDAELEAVLFGNLLNVVAISLIAIAAFSGYNAVAPAAVEVPYPALAGALTGIASLIPVVGMKVVYLPLTGIAALPVLLDGESALLVYVLGLLLVAVVVVDTVPDLVLRPLLSGEDTHVGLLMLAYTLGPVVLGFYGLFFAPILLVVGLTFANTALPRLLGADEPETLASNQMRLDDFR</sequence>
<protein>
    <submittedName>
        <fullName evidence="7">AI-2E family transporter</fullName>
    </submittedName>
</protein>
<comment type="caution">
    <text evidence="7">The sequence shown here is derived from an EMBL/GenBank/DDBJ whole genome shotgun (WGS) entry which is preliminary data.</text>
</comment>
<evidence type="ECO:0000256" key="5">
    <source>
        <dbReference type="ARBA" id="ARBA00023136"/>
    </source>
</evidence>
<dbReference type="PANTHER" id="PTHR21716">
    <property type="entry name" value="TRANSMEMBRANE PROTEIN"/>
    <property type="match status" value="1"/>
</dbReference>
<gene>
    <name evidence="7" type="ORF">KTS37_02275</name>
</gene>
<reference evidence="7" key="1">
    <citation type="submission" date="2021-06" db="EMBL/GenBank/DDBJ databases">
        <title>New haloarchaea isolates fom saline soil.</title>
        <authorList>
            <person name="Duran-Viseras A."/>
            <person name="Sanchez-Porro C.S."/>
            <person name="Ventosa A."/>
        </authorList>
    </citation>
    <scope>NUCLEOTIDE SEQUENCE</scope>
    <source>
        <strain evidence="7">JCM 18369</strain>
    </source>
</reference>
<feature type="transmembrane region" description="Helical" evidence="6">
    <location>
        <begin position="310"/>
        <end position="338"/>
    </location>
</feature>
<dbReference type="PANTHER" id="PTHR21716:SF4">
    <property type="entry name" value="TRANSMEMBRANE PROTEIN 245"/>
    <property type="match status" value="1"/>
</dbReference>
<keyword evidence="8" id="KW-1185">Reference proteome</keyword>
<evidence type="ECO:0000256" key="3">
    <source>
        <dbReference type="ARBA" id="ARBA00022692"/>
    </source>
</evidence>
<comment type="similarity">
    <text evidence="2">Belongs to the autoinducer-2 exporter (AI-2E) (TC 2.A.86) family.</text>
</comment>
<feature type="transmembrane region" description="Helical" evidence="6">
    <location>
        <begin position="6"/>
        <end position="38"/>
    </location>
</feature>
<dbReference type="Pfam" id="PF01594">
    <property type="entry name" value="AI-2E_transport"/>
    <property type="match status" value="1"/>
</dbReference>
<feature type="transmembrane region" description="Helical" evidence="6">
    <location>
        <begin position="201"/>
        <end position="220"/>
    </location>
</feature>
<comment type="subcellular location">
    <subcellularLocation>
        <location evidence="1">Membrane</location>
        <topology evidence="1">Multi-pass membrane protein</topology>
    </subcellularLocation>
</comment>
<evidence type="ECO:0000313" key="7">
    <source>
        <dbReference type="EMBL" id="MBV0900603.1"/>
    </source>
</evidence>
<evidence type="ECO:0000256" key="1">
    <source>
        <dbReference type="ARBA" id="ARBA00004141"/>
    </source>
</evidence>
<feature type="transmembrane region" description="Helical" evidence="6">
    <location>
        <begin position="138"/>
        <end position="163"/>
    </location>
</feature>
<keyword evidence="5 6" id="KW-0472">Membrane</keyword>
<feature type="transmembrane region" description="Helical" evidence="6">
    <location>
        <begin position="272"/>
        <end position="290"/>
    </location>
</feature>
<evidence type="ECO:0000256" key="2">
    <source>
        <dbReference type="ARBA" id="ARBA00009773"/>
    </source>
</evidence>
<dbReference type="AlphaFoldDB" id="A0AA41FZM1"/>
<evidence type="ECO:0000256" key="6">
    <source>
        <dbReference type="SAM" id="Phobius"/>
    </source>
</evidence>
<keyword evidence="3 6" id="KW-0812">Transmembrane</keyword>
<dbReference type="Proteomes" id="UP001166304">
    <property type="component" value="Unassembled WGS sequence"/>
</dbReference>
<organism evidence="7 8">
    <name type="scientific">Haloarcula salina</name>
    <dbReference type="NCBI Taxonomy" id="1429914"/>
    <lineage>
        <taxon>Archaea</taxon>
        <taxon>Methanobacteriati</taxon>
        <taxon>Methanobacteriota</taxon>
        <taxon>Stenosarchaea group</taxon>
        <taxon>Halobacteria</taxon>
        <taxon>Halobacteriales</taxon>
        <taxon>Haloarculaceae</taxon>
        <taxon>Haloarcula</taxon>
    </lineage>
</organism>
<feature type="transmembrane region" description="Helical" evidence="6">
    <location>
        <begin position="59"/>
        <end position="82"/>
    </location>
</feature>
<evidence type="ECO:0000313" key="8">
    <source>
        <dbReference type="Proteomes" id="UP001166304"/>
    </source>
</evidence>
<dbReference type="InterPro" id="IPR002549">
    <property type="entry name" value="AI-2E-like"/>
</dbReference>
<dbReference type="EMBL" id="JAHQXE010000001">
    <property type="protein sequence ID" value="MBV0900603.1"/>
    <property type="molecule type" value="Genomic_DNA"/>
</dbReference>
<evidence type="ECO:0000256" key="4">
    <source>
        <dbReference type="ARBA" id="ARBA00022989"/>
    </source>
</evidence>
<dbReference type="GO" id="GO:0016020">
    <property type="term" value="C:membrane"/>
    <property type="evidence" value="ECO:0007669"/>
    <property type="project" value="UniProtKB-SubCell"/>
</dbReference>
<proteinExistence type="inferred from homology"/>